<dbReference type="Pfam" id="PF12652">
    <property type="entry name" value="CotJB"/>
    <property type="match status" value="1"/>
</dbReference>
<keyword evidence="2" id="KW-0167">Capsid protein</keyword>
<comment type="caution">
    <text evidence="2">The sequence shown here is derived from an EMBL/GenBank/DDBJ whole genome shotgun (WGS) entry which is preliminary data.</text>
</comment>
<gene>
    <name evidence="2" type="ORF">O9H85_13605</name>
</gene>
<protein>
    <submittedName>
        <fullName evidence="2">Spore coat protein CotJB</fullName>
    </submittedName>
</protein>
<evidence type="ECO:0000313" key="2">
    <source>
        <dbReference type="EMBL" id="MCZ8513447.1"/>
    </source>
</evidence>
<accession>A0ABT4Q9A3</accession>
<reference evidence="2 3" key="1">
    <citation type="submission" date="2022-12" db="EMBL/GenBank/DDBJ databases">
        <title>Draft genome sequence of Paenibacillus sp. dW9.</title>
        <authorList>
            <person name="Choi E.-W."/>
            <person name="Kim D.-U."/>
        </authorList>
    </citation>
    <scope>NUCLEOTIDE SEQUENCE [LARGE SCALE GENOMIC DNA]</scope>
    <source>
        <strain evidence="3">dW9</strain>
    </source>
</reference>
<evidence type="ECO:0000313" key="3">
    <source>
        <dbReference type="Proteomes" id="UP001527882"/>
    </source>
</evidence>
<proteinExistence type="predicted"/>
<evidence type="ECO:0000259" key="1">
    <source>
        <dbReference type="Pfam" id="PF12652"/>
    </source>
</evidence>
<dbReference type="InterPro" id="IPR024207">
    <property type="entry name" value="CotJB_dom"/>
</dbReference>
<dbReference type="EMBL" id="JAQAGZ010000008">
    <property type="protein sequence ID" value="MCZ8513447.1"/>
    <property type="molecule type" value="Genomic_DNA"/>
</dbReference>
<sequence length="87" mass="10556">MNKEFPGHYYTLLEELQALDFVLVELTLYLDTHPNDGHAIQQYNQFAQKRMQVAHQYQLEFGPLMHFGHSYSKYPWQWVETPWPWQV</sequence>
<name>A0ABT4Q9A3_9BACL</name>
<dbReference type="PIRSF" id="PIRSF010606">
    <property type="entry name" value="Spore_coat_CotJB"/>
    <property type="match status" value="1"/>
</dbReference>
<keyword evidence="3" id="KW-1185">Reference proteome</keyword>
<organism evidence="2 3">
    <name type="scientific">Paenibacillus gyeongsangnamensis</name>
    <dbReference type="NCBI Taxonomy" id="3388067"/>
    <lineage>
        <taxon>Bacteria</taxon>
        <taxon>Bacillati</taxon>
        <taxon>Bacillota</taxon>
        <taxon>Bacilli</taxon>
        <taxon>Bacillales</taxon>
        <taxon>Paenibacillaceae</taxon>
        <taxon>Paenibacillus</taxon>
    </lineage>
</organism>
<feature type="domain" description="Protein CotJB" evidence="1">
    <location>
        <begin position="11"/>
        <end position="86"/>
    </location>
</feature>
<dbReference type="RefSeq" id="WP_269881971.1">
    <property type="nucleotide sequence ID" value="NZ_JAQAGZ010000008.1"/>
</dbReference>
<dbReference type="Proteomes" id="UP001527882">
    <property type="component" value="Unassembled WGS sequence"/>
</dbReference>
<dbReference type="InterPro" id="IPR016571">
    <property type="entry name" value="Spore_coat_assembly_CotJB"/>
</dbReference>
<keyword evidence="2" id="KW-0946">Virion</keyword>